<reference evidence="3 4" key="1">
    <citation type="submission" date="2016-10" db="EMBL/GenBank/DDBJ databases">
        <title>Draft genome sequences of four alkaliphilic bacteria belonging to the Anaerobacillus genus.</title>
        <authorList>
            <person name="Bassil N.M."/>
            <person name="Lloyd J.R."/>
        </authorList>
    </citation>
    <scope>NUCLEOTIDE SEQUENCE [LARGE SCALE GENOMIC DNA]</scope>
    <source>
        <strain evidence="3 4">DSM 22531</strain>
    </source>
</reference>
<accession>A0A1S2M7U7</accession>
<evidence type="ECO:0000256" key="2">
    <source>
        <dbReference type="ARBA" id="ARBA00023025"/>
    </source>
</evidence>
<dbReference type="Gene3D" id="1.10.1200.20">
    <property type="entry name" value="Colicin E immunity protein"/>
    <property type="match status" value="1"/>
</dbReference>
<evidence type="ECO:0000256" key="1">
    <source>
        <dbReference type="ARBA" id="ARBA00009346"/>
    </source>
</evidence>
<dbReference type="SUPFAM" id="SSF47345">
    <property type="entry name" value="Colicin E immunity proteins"/>
    <property type="match status" value="1"/>
</dbReference>
<dbReference type="Pfam" id="PF01320">
    <property type="entry name" value="Colicin_Pyocin"/>
    <property type="match status" value="1"/>
</dbReference>
<comment type="caution">
    <text evidence="3">The sequence shown here is derived from an EMBL/GenBank/DDBJ whole genome shotgun (WGS) entry which is preliminary data.</text>
</comment>
<comment type="similarity">
    <text evidence="1">Belongs to the colicins ColE2/ColE8/ColE9 and pyocins S1/S2 family.</text>
</comment>
<keyword evidence="2" id="KW-0079">Bacteriocin immunity</keyword>
<dbReference type="Proteomes" id="UP000180057">
    <property type="component" value="Unassembled WGS sequence"/>
</dbReference>
<sequence length="70" mass="8040">MSNGLTKEELIKLVEKICNVEGTEDEMDNMLRVLEENVLHPAVSDLIFYNDDELTPKEIVEKALSYKQLT</sequence>
<dbReference type="InterPro" id="IPR000290">
    <property type="entry name" value="Colicin_pyocin"/>
</dbReference>
<dbReference type="InterPro" id="IPR035900">
    <property type="entry name" value="Colicin_E_sf"/>
</dbReference>
<dbReference type="STRING" id="472963.BKP45_08685"/>
<evidence type="ECO:0000313" key="4">
    <source>
        <dbReference type="Proteomes" id="UP000180057"/>
    </source>
</evidence>
<proteinExistence type="inferred from homology"/>
<evidence type="ECO:0000313" key="3">
    <source>
        <dbReference type="EMBL" id="OIJ20714.1"/>
    </source>
</evidence>
<name>A0A1S2M7U7_9BACI</name>
<dbReference type="OrthoDB" id="6555806at2"/>
<dbReference type="GO" id="GO:0015643">
    <property type="term" value="F:toxic substance binding"/>
    <property type="evidence" value="ECO:0007669"/>
    <property type="project" value="InterPro"/>
</dbReference>
<dbReference type="GO" id="GO:0030153">
    <property type="term" value="P:bacteriocin immunity"/>
    <property type="evidence" value="ECO:0007669"/>
    <property type="project" value="UniProtKB-KW"/>
</dbReference>
<evidence type="ECO:0008006" key="5">
    <source>
        <dbReference type="Google" id="ProtNLM"/>
    </source>
</evidence>
<dbReference type="AlphaFoldDB" id="A0A1S2M7U7"/>
<gene>
    <name evidence="3" type="ORF">BKP45_08685</name>
</gene>
<keyword evidence="4" id="KW-1185">Reference proteome</keyword>
<dbReference type="EMBL" id="MLQS01000008">
    <property type="protein sequence ID" value="OIJ20714.1"/>
    <property type="molecule type" value="Genomic_DNA"/>
</dbReference>
<protein>
    <recommendedName>
        <fullName evidence="5">E9imm peptide</fullName>
    </recommendedName>
</protein>
<organism evidence="3 4">
    <name type="scientific">Anaerobacillus alkalidiazotrophicus</name>
    <dbReference type="NCBI Taxonomy" id="472963"/>
    <lineage>
        <taxon>Bacteria</taxon>
        <taxon>Bacillati</taxon>
        <taxon>Bacillota</taxon>
        <taxon>Bacilli</taxon>
        <taxon>Bacillales</taxon>
        <taxon>Bacillaceae</taxon>
        <taxon>Anaerobacillus</taxon>
    </lineage>
</organism>